<dbReference type="PROSITE" id="PS51760">
    <property type="entry name" value="GH10_2"/>
    <property type="match status" value="1"/>
</dbReference>
<dbReference type="InterPro" id="IPR044846">
    <property type="entry name" value="GH10"/>
</dbReference>
<keyword evidence="9" id="KW-0624">Polysaccharide degradation</keyword>
<keyword evidence="6 11" id="KW-0378">Hydrolase</keyword>
<evidence type="ECO:0000256" key="7">
    <source>
        <dbReference type="ARBA" id="ARBA00023277"/>
    </source>
</evidence>
<evidence type="ECO:0000256" key="5">
    <source>
        <dbReference type="ARBA" id="ARBA00022729"/>
    </source>
</evidence>
<dbReference type="InterPro" id="IPR017853">
    <property type="entry name" value="GH"/>
</dbReference>
<dbReference type="Pfam" id="PF00331">
    <property type="entry name" value="Glyco_hydro_10"/>
    <property type="match status" value="1"/>
</dbReference>
<dbReference type="AlphaFoldDB" id="A0A3R7HIZ3"/>
<dbReference type="EMBL" id="RAPO01000002">
    <property type="protein sequence ID" value="RKD95551.1"/>
    <property type="molecule type" value="Genomic_DNA"/>
</dbReference>
<dbReference type="SUPFAM" id="SSF51445">
    <property type="entry name" value="(Trans)glycosidases"/>
    <property type="match status" value="1"/>
</dbReference>
<dbReference type="GO" id="GO:0031176">
    <property type="term" value="F:endo-1,4-beta-xylanase activity"/>
    <property type="evidence" value="ECO:0007669"/>
    <property type="project" value="UniProtKB-EC"/>
</dbReference>
<evidence type="ECO:0000256" key="6">
    <source>
        <dbReference type="ARBA" id="ARBA00022801"/>
    </source>
</evidence>
<evidence type="ECO:0000259" key="10">
    <source>
        <dbReference type="PROSITE" id="PS51760"/>
    </source>
</evidence>
<proteinExistence type="inferred from homology"/>
<dbReference type="PRINTS" id="PR00134">
    <property type="entry name" value="GLHYDRLASE10"/>
</dbReference>
<keyword evidence="7" id="KW-0119">Carbohydrate metabolism</keyword>
<keyword evidence="4 11" id="KW-0858">Xylan degradation</keyword>
<name>A0A3R7HIZ3_9EURY</name>
<evidence type="ECO:0000256" key="1">
    <source>
        <dbReference type="ARBA" id="ARBA00000681"/>
    </source>
</evidence>
<sequence>MSDEPTLRTVADSNEFRIGAALDPDALRVDPSYWKTAKNEFNAITPENALKMGPLRPSRHTYDFEDADAIVNFGVEHDMYVRGHTLVWHNQKPGWFQAWDYTPDQLRTFLRDHIHTVAGRYRAKIDAWDVVNEAVDDDGSMRETVWSDALGEDYLADAFRWAAEVTDADLYYNDYGADAVNEKSDAIYDLLEELLADGVPIDGVGLQLHALGDHPDPDSIAENIERFQDLGLDVQITEMDVAFHAGEAPENADEVQADYYREVVDACRDAGCDTIVTWGVHDGSSWLRSFKDFGERYTGDPLLFDDRYDEKPAYDAVKAALADR</sequence>
<comment type="catalytic activity">
    <reaction evidence="1">
        <text>Endohydrolysis of (1-&gt;4)-beta-D-xylosidic linkages in xylans.</text>
        <dbReference type="EC" id="3.2.1.8"/>
    </reaction>
</comment>
<comment type="caution">
    <text evidence="11">The sequence shown here is derived from an EMBL/GenBank/DDBJ whole genome shotgun (WGS) entry which is preliminary data.</text>
</comment>
<keyword evidence="5" id="KW-0732">Signal</keyword>
<dbReference type="GO" id="GO:0045493">
    <property type="term" value="P:xylan catabolic process"/>
    <property type="evidence" value="ECO:0007669"/>
    <property type="project" value="UniProtKB-KW"/>
</dbReference>
<dbReference type="OrthoDB" id="345967at2157"/>
<dbReference type="SMART" id="SM00633">
    <property type="entry name" value="Glyco_10"/>
    <property type="match status" value="1"/>
</dbReference>
<keyword evidence="12" id="KW-1185">Reference proteome</keyword>
<protein>
    <recommendedName>
        <fullName evidence="3">endo-1,4-beta-xylanase</fullName>
        <ecNumber evidence="3">3.2.1.8</ecNumber>
    </recommendedName>
</protein>
<evidence type="ECO:0000256" key="4">
    <source>
        <dbReference type="ARBA" id="ARBA00022651"/>
    </source>
</evidence>
<evidence type="ECO:0000313" key="11">
    <source>
        <dbReference type="EMBL" id="RKD95551.1"/>
    </source>
</evidence>
<dbReference type="PANTHER" id="PTHR31490">
    <property type="entry name" value="GLYCOSYL HYDROLASE"/>
    <property type="match status" value="1"/>
</dbReference>
<dbReference type="Gene3D" id="3.20.20.80">
    <property type="entry name" value="Glycosidases"/>
    <property type="match status" value="1"/>
</dbReference>
<dbReference type="Proteomes" id="UP000283805">
    <property type="component" value="Unassembled WGS sequence"/>
</dbReference>
<comment type="similarity">
    <text evidence="2">Belongs to the glycosyl hydrolase 10 (cellulase F) family.</text>
</comment>
<dbReference type="RefSeq" id="WP_120244809.1">
    <property type="nucleotide sequence ID" value="NZ_RAPO01000002.1"/>
</dbReference>
<dbReference type="PANTHER" id="PTHR31490:SF88">
    <property type="entry name" value="BETA-XYLANASE"/>
    <property type="match status" value="1"/>
</dbReference>
<evidence type="ECO:0000313" key="12">
    <source>
        <dbReference type="Proteomes" id="UP000283805"/>
    </source>
</evidence>
<evidence type="ECO:0000256" key="3">
    <source>
        <dbReference type="ARBA" id="ARBA00012590"/>
    </source>
</evidence>
<evidence type="ECO:0000256" key="9">
    <source>
        <dbReference type="ARBA" id="ARBA00023326"/>
    </source>
</evidence>
<dbReference type="EC" id="3.2.1.8" evidence="3"/>
<organism evidence="11 12">
    <name type="scientific">Halopiger aswanensis</name>
    <dbReference type="NCBI Taxonomy" id="148449"/>
    <lineage>
        <taxon>Archaea</taxon>
        <taxon>Methanobacteriati</taxon>
        <taxon>Methanobacteriota</taxon>
        <taxon>Stenosarchaea group</taxon>
        <taxon>Halobacteria</taxon>
        <taxon>Halobacteriales</taxon>
        <taxon>Natrialbaceae</taxon>
        <taxon>Halopiger</taxon>
    </lineage>
</organism>
<accession>A0A3R7HIZ3</accession>
<keyword evidence="8 11" id="KW-0326">Glycosidase</keyword>
<gene>
    <name evidence="11" type="ORF">ATJ93_2409</name>
</gene>
<evidence type="ECO:0000256" key="8">
    <source>
        <dbReference type="ARBA" id="ARBA00023295"/>
    </source>
</evidence>
<feature type="domain" description="GH10" evidence="10">
    <location>
        <begin position="1"/>
        <end position="320"/>
    </location>
</feature>
<reference evidence="11 12" key="1">
    <citation type="submission" date="2018-09" db="EMBL/GenBank/DDBJ databases">
        <title>Genomic Encyclopedia of Archaeal and Bacterial Type Strains, Phase II (KMG-II): from individual species to whole genera.</title>
        <authorList>
            <person name="Goeker M."/>
        </authorList>
    </citation>
    <scope>NUCLEOTIDE SEQUENCE [LARGE SCALE GENOMIC DNA]</scope>
    <source>
        <strain evidence="11 12">DSM 13151</strain>
    </source>
</reference>
<evidence type="ECO:0000256" key="2">
    <source>
        <dbReference type="ARBA" id="ARBA00007495"/>
    </source>
</evidence>
<dbReference type="InterPro" id="IPR001000">
    <property type="entry name" value="GH10_dom"/>
</dbReference>